<proteinExistence type="predicted"/>
<evidence type="ECO:0000313" key="3">
    <source>
        <dbReference type="EMBL" id="WEJ62846.1"/>
    </source>
</evidence>
<sequence>MNFKVMTAAILSASLTSFVSSNVMASDTTQSNLEEARGLVKQFGGQLKPELKKAMKSGGPVVAVEFCHSKAPAIAMALSEKSGWDVNRVSLKARGAMAKPDAWETQVLNDFNERKAAGEDISKMDFSEVIHEGDKTTFRYMKAVGTAEVCLTCHGTNVAEPIKQAIAKYYPQDNAMGFSKGDIRGAFSFSKVEK</sequence>
<dbReference type="EMBL" id="CP102381">
    <property type="protein sequence ID" value="WEJ62846.1"/>
    <property type="molecule type" value="Genomic_DNA"/>
</dbReference>
<dbReference type="InterPro" id="IPR021796">
    <property type="entry name" value="Tll0287-like_dom"/>
</dbReference>
<accession>A0ABY8CA41</accession>
<gene>
    <name evidence="3" type="ORF">NR989_00970</name>
</gene>
<feature type="signal peptide" evidence="1">
    <location>
        <begin position="1"/>
        <end position="25"/>
    </location>
</feature>
<feature type="domain" description="Tll0287-like" evidence="2">
    <location>
        <begin position="46"/>
        <end position="190"/>
    </location>
</feature>
<reference evidence="3 4" key="1">
    <citation type="submission" date="2022-06" db="EMBL/GenBank/DDBJ databases">
        <title>Thiomicrohabdus sp. nov, an obligately chemolithoautotrophic, sulfur-oxidizing bacterium isolated from beach of Guanyin Mountain. Amoy.</title>
        <authorList>
            <person name="Zhu H."/>
        </authorList>
    </citation>
    <scope>NUCLEOTIDE SEQUENCE [LARGE SCALE GENOMIC DNA]</scope>
    <source>
        <strain evidence="3 4">XGS-01</strain>
    </source>
</reference>
<dbReference type="RefSeq" id="WP_275595103.1">
    <property type="nucleotide sequence ID" value="NZ_CP102381.1"/>
</dbReference>
<evidence type="ECO:0000256" key="1">
    <source>
        <dbReference type="SAM" id="SignalP"/>
    </source>
</evidence>
<evidence type="ECO:0000313" key="4">
    <source>
        <dbReference type="Proteomes" id="UP001222275"/>
    </source>
</evidence>
<name>A0ABY8CA41_9GAMM</name>
<feature type="chain" id="PRO_5047391458" evidence="1">
    <location>
        <begin position="26"/>
        <end position="194"/>
    </location>
</feature>
<keyword evidence="1" id="KW-0732">Signal</keyword>
<dbReference type="Proteomes" id="UP001222275">
    <property type="component" value="Chromosome"/>
</dbReference>
<protein>
    <submittedName>
        <fullName evidence="3">DUF3365 domain-containing protein</fullName>
    </submittedName>
</protein>
<organism evidence="3 4">
    <name type="scientific">Thiomicrorhabdus lithotrophica</name>
    <dbReference type="NCBI Taxonomy" id="2949997"/>
    <lineage>
        <taxon>Bacteria</taxon>
        <taxon>Pseudomonadati</taxon>
        <taxon>Pseudomonadota</taxon>
        <taxon>Gammaproteobacteria</taxon>
        <taxon>Thiotrichales</taxon>
        <taxon>Piscirickettsiaceae</taxon>
        <taxon>Thiomicrorhabdus</taxon>
    </lineage>
</organism>
<dbReference type="Pfam" id="PF11845">
    <property type="entry name" value="Tll0287-like"/>
    <property type="match status" value="1"/>
</dbReference>
<keyword evidence="4" id="KW-1185">Reference proteome</keyword>
<evidence type="ECO:0000259" key="2">
    <source>
        <dbReference type="Pfam" id="PF11845"/>
    </source>
</evidence>